<dbReference type="PANTHER" id="PTHR38011:SF11">
    <property type="entry name" value="2,5-DIAMINO-6-RIBOSYLAMINO-4(3H)-PYRIMIDINONE 5'-PHOSPHATE REDUCTASE"/>
    <property type="match status" value="1"/>
</dbReference>
<dbReference type="Pfam" id="PF01872">
    <property type="entry name" value="RibD_C"/>
    <property type="match status" value="1"/>
</dbReference>
<name>D3PXH0_STANL</name>
<dbReference type="OrthoDB" id="195113at2"/>
<dbReference type="InterPro" id="IPR002734">
    <property type="entry name" value="RibDG_C"/>
</dbReference>
<evidence type="ECO:0000313" key="3">
    <source>
        <dbReference type="Proteomes" id="UP000000844"/>
    </source>
</evidence>
<dbReference type="EMBL" id="CP001778">
    <property type="protein sequence ID" value="ADD41433.1"/>
    <property type="molecule type" value="Genomic_DNA"/>
</dbReference>
<dbReference type="GO" id="GO:0009231">
    <property type="term" value="P:riboflavin biosynthetic process"/>
    <property type="evidence" value="ECO:0007669"/>
    <property type="project" value="InterPro"/>
</dbReference>
<dbReference type="STRING" id="446470.Snas_1735"/>
<dbReference type="InterPro" id="IPR050765">
    <property type="entry name" value="Riboflavin_Biosynth_HTPR"/>
</dbReference>
<dbReference type="Proteomes" id="UP000000844">
    <property type="component" value="Chromosome"/>
</dbReference>
<dbReference type="eggNOG" id="COG0262">
    <property type="taxonomic scope" value="Bacteria"/>
</dbReference>
<dbReference type="Gene3D" id="3.40.430.10">
    <property type="entry name" value="Dihydrofolate Reductase, subunit A"/>
    <property type="match status" value="1"/>
</dbReference>
<dbReference type="RefSeq" id="WP_013017004.1">
    <property type="nucleotide sequence ID" value="NC_013947.1"/>
</dbReference>
<dbReference type="PANTHER" id="PTHR38011">
    <property type="entry name" value="DIHYDROFOLATE REDUCTASE FAMILY PROTEIN (AFU_ORTHOLOGUE AFUA_8G06820)"/>
    <property type="match status" value="1"/>
</dbReference>
<protein>
    <submittedName>
        <fullName evidence="2">Bifunctional deaminase-reductase domain protein</fullName>
    </submittedName>
</protein>
<dbReference type="KEGG" id="sna:Snas_1735"/>
<evidence type="ECO:0000259" key="1">
    <source>
        <dbReference type="Pfam" id="PF01872"/>
    </source>
</evidence>
<sequence>MRKLCYFVGITVDGFIAAPDGDLGHYDITPPLVEFLSSQYPETLPTPARAAMGIDAPNRRFDTVVMGRGTYEPGIAQGVASPYAHLRQYVASSSLSSPDPAVTVVSDPVATVRELKNEEGLDIWLAGGGGLAATLIDEIDELVVKVYPVVAGAGIPLLSNGFNPKALRLANTVELESGHLVLSYDLTAPRQST</sequence>
<dbReference type="SUPFAM" id="SSF53597">
    <property type="entry name" value="Dihydrofolate reductase-like"/>
    <property type="match status" value="1"/>
</dbReference>
<dbReference type="AlphaFoldDB" id="D3PXH0"/>
<organism evidence="2 3">
    <name type="scientific">Stackebrandtia nassauensis (strain DSM 44728 / CIP 108903 / NRRL B-16338 / NBRC 102104 / LLR-40K-21)</name>
    <dbReference type="NCBI Taxonomy" id="446470"/>
    <lineage>
        <taxon>Bacteria</taxon>
        <taxon>Bacillati</taxon>
        <taxon>Actinomycetota</taxon>
        <taxon>Actinomycetes</taxon>
        <taxon>Glycomycetales</taxon>
        <taxon>Glycomycetaceae</taxon>
        <taxon>Stackebrandtia</taxon>
    </lineage>
</organism>
<dbReference type="InterPro" id="IPR024072">
    <property type="entry name" value="DHFR-like_dom_sf"/>
</dbReference>
<gene>
    <name evidence="2" type="ordered locus">Snas_1735</name>
</gene>
<keyword evidence="3" id="KW-1185">Reference proteome</keyword>
<proteinExistence type="predicted"/>
<dbReference type="GO" id="GO:0008703">
    <property type="term" value="F:5-amino-6-(5-phosphoribosylamino)uracil reductase activity"/>
    <property type="evidence" value="ECO:0007669"/>
    <property type="project" value="InterPro"/>
</dbReference>
<accession>D3PXH0</accession>
<reference evidence="2 3" key="1">
    <citation type="journal article" date="2009" name="Stand. Genomic Sci.">
        <title>Complete genome sequence of Stackebrandtia nassauensis type strain (LLR-40K-21).</title>
        <authorList>
            <person name="Munk C."/>
            <person name="Lapidus A."/>
            <person name="Copeland A."/>
            <person name="Jando M."/>
            <person name="Mayilraj S."/>
            <person name="Glavina Del Rio T."/>
            <person name="Nolan M."/>
            <person name="Chen F."/>
            <person name="Lucas S."/>
            <person name="Tice H."/>
            <person name="Cheng J.F."/>
            <person name="Han C."/>
            <person name="Detter J.C."/>
            <person name="Bruce D."/>
            <person name="Goodwin L."/>
            <person name="Chain P."/>
            <person name="Pitluck S."/>
            <person name="Goker M."/>
            <person name="Ovchinikova G."/>
            <person name="Pati A."/>
            <person name="Ivanova N."/>
            <person name="Mavromatis K."/>
            <person name="Chen A."/>
            <person name="Palaniappan K."/>
            <person name="Land M."/>
            <person name="Hauser L."/>
            <person name="Chang Y.J."/>
            <person name="Jeffries C.D."/>
            <person name="Bristow J."/>
            <person name="Eisen J.A."/>
            <person name="Markowitz V."/>
            <person name="Hugenholtz P."/>
            <person name="Kyrpides N.C."/>
            <person name="Klenk H.P."/>
        </authorList>
    </citation>
    <scope>NUCLEOTIDE SEQUENCE [LARGE SCALE GENOMIC DNA]</scope>
    <source>
        <strain evidence="3">DSM 44728 / CIP 108903 / NRRL B-16338 / NBRC 102104 / LLR-40K-21</strain>
    </source>
</reference>
<evidence type="ECO:0000313" key="2">
    <source>
        <dbReference type="EMBL" id="ADD41433.1"/>
    </source>
</evidence>
<dbReference type="HOGENOM" id="CLU_043966_4_0_11"/>
<feature type="domain" description="Bacterial bifunctional deaminase-reductase C-terminal" evidence="1">
    <location>
        <begin position="3"/>
        <end position="178"/>
    </location>
</feature>